<accession>A0A7K4MXC6</accession>
<reference evidence="3 4" key="1">
    <citation type="journal article" date="2019" name="Environ. Microbiol.">
        <title>Genomics insights into ecotype formation of ammonia-oxidizing archaea in the deep ocean.</title>
        <authorList>
            <person name="Wang Y."/>
            <person name="Huang J.M."/>
            <person name="Cui G.J."/>
            <person name="Nunoura T."/>
            <person name="Takaki Y."/>
            <person name="Li W.L."/>
            <person name="Li J."/>
            <person name="Gao Z.M."/>
            <person name="Takai K."/>
            <person name="Zhang A.Q."/>
            <person name="Stepanauskas R."/>
        </authorList>
    </citation>
    <scope>NUCLEOTIDE SEQUENCE [LARGE SCALE GENOMIC DNA]</scope>
    <source>
        <strain evidence="3 4">L15a</strain>
    </source>
</reference>
<comment type="caution">
    <text evidence="3">The sequence shown here is derived from an EMBL/GenBank/DDBJ whole genome shotgun (WGS) entry which is preliminary data.</text>
</comment>
<dbReference type="Proteomes" id="UP000575480">
    <property type="component" value="Unassembled WGS sequence"/>
</dbReference>
<evidence type="ECO:0000256" key="2">
    <source>
        <dbReference type="ARBA" id="ARBA00022695"/>
    </source>
</evidence>
<dbReference type="PANTHER" id="PTHR42866">
    <property type="entry name" value="3-DEOXY-MANNO-OCTULOSONATE CYTIDYLYLTRANSFERASE"/>
    <property type="match status" value="1"/>
</dbReference>
<evidence type="ECO:0000313" key="4">
    <source>
        <dbReference type="Proteomes" id="UP000575480"/>
    </source>
</evidence>
<name>A0A7K4MXC6_9ARCH</name>
<evidence type="ECO:0000256" key="1">
    <source>
        <dbReference type="ARBA" id="ARBA00022679"/>
    </source>
</evidence>
<dbReference type="PANTHER" id="PTHR42866:SF2">
    <property type="entry name" value="3-DEOXY-MANNO-OCTULOSONATE CYTIDYLYLTRANSFERASE, MITOCHONDRIAL"/>
    <property type="match status" value="1"/>
</dbReference>
<dbReference type="Gene3D" id="3.90.550.10">
    <property type="entry name" value="Spore Coat Polysaccharide Biosynthesis Protein SpsA, Chain A"/>
    <property type="match status" value="1"/>
</dbReference>
<dbReference type="InterPro" id="IPR029044">
    <property type="entry name" value="Nucleotide-diphossugar_trans"/>
</dbReference>
<dbReference type="Pfam" id="PF02348">
    <property type="entry name" value="CTP_transf_3"/>
    <property type="match status" value="1"/>
</dbReference>
<organism evidence="3 4">
    <name type="scientific">Marine Group I thaumarchaeote</name>
    <dbReference type="NCBI Taxonomy" id="2511932"/>
    <lineage>
        <taxon>Archaea</taxon>
        <taxon>Nitrososphaerota</taxon>
        <taxon>Marine Group I</taxon>
    </lineage>
</organism>
<evidence type="ECO:0000313" key="3">
    <source>
        <dbReference type="EMBL" id="NWJ57894.1"/>
    </source>
</evidence>
<protein>
    <submittedName>
        <fullName evidence="3">3-deoxy-manno-octulosonate cytidylyltransferase</fullName>
    </submittedName>
</protein>
<dbReference type="SUPFAM" id="SSF53448">
    <property type="entry name" value="Nucleotide-diphospho-sugar transferases"/>
    <property type="match status" value="1"/>
</dbReference>
<dbReference type="AlphaFoldDB" id="A0A7K4MXC6"/>
<gene>
    <name evidence="3" type="ORF">HX858_09160</name>
</gene>
<proteinExistence type="predicted"/>
<dbReference type="GO" id="GO:0005829">
    <property type="term" value="C:cytosol"/>
    <property type="evidence" value="ECO:0007669"/>
    <property type="project" value="TreeGrafter"/>
</dbReference>
<dbReference type="InterPro" id="IPR003329">
    <property type="entry name" value="Cytidylyl_trans"/>
</dbReference>
<keyword evidence="2 3" id="KW-0548">Nucleotidyltransferase</keyword>
<dbReference type="EMBL" id="JACATH010000023">
    <property type="protein sequence ID" value="NWJ57894.1"/>
    <property type="molecule type" value="Genomic_DNA"/>
</dbReference>
<dbReference type="GO" id="GO:0008690">
    <property type="term" value="F:3-deoxy-manno-octulosonate cytidylyltransferase activity"/>
    <property type="evidence" value="ECO:0007669"/>
    <property type="project" value="TreeGrafter"/>
</dbReference>
<keyword evidence="1 3" id="KW-0808">Transferase</keyword>
<sequence length="174" mass="19663">MSDCLIVIPARFKSARLLGKPLRKICGETMIKRVYDKCVVTGLDTVVATDNDRIARECTINNMEFIMTSPKCLTGTDRVAEVASIKTEYNGYINVQGDEPFVNPNDILKIAKEMTPRVFDRKTDEVFCGMCRITEKEQYYSPHVPKIVFNQDNPNHSGLLRYISRAPIPAVKEG</sequence>